<dbReference type="Pfam" id="PF07833">
    <property type="entry name" value="Cu_amine_oxidN1"/>
    <property type="match status" value="1"/>
</dbReference>
<dbReference type="EMBL" id="BAVZ01000019">
    <property type="protein sequence ID" value="GAF10144.1"/>
    <property type="molecule type" value="Genomic_DNA"/>
</dbReference>
<organism evidence="2 3">
    <name type="scientific">Paenibacillus pini JCM 16418</name>
    <dbReference type="NCBI Taxonomy" id="1236976"/>
    <lineage>
        <taxon>Bacteria</taxon>
        <taxon>Bacillati</taxon>
        <taxon>Bacillota</taxon>
        <taxon>Bacilli</taxon>
        <taxon>Bacillales</taxon>
        <taxon>Paenibacillaceae</taxon>
        <taxon>Paenibacillus</taxon>
    </lineage>
</organism>
<comment type="caution">
    <text evidence="2">The sequence shown here is derived from an EMBL/GenBank/DDBJ whole genome shotgun (WGS) entry which is preliminary data.</text>
</comment>
<dbReference type="InterPro" id="IPR036582">
    <property type="entry name" value="Mao_N_sf"/>
</dbReference>
<dbReference type="AlphaFoldDB" id="W7Z762"/>
<feature type="domain" description="Copper amine oxidase-like N-terminal" evidence="1">
    <location>
        <begin position="16"/>
        <end position="76"/>
    </location>
</feature>
<protein>
    <recommendedName>
        <fullName evidence="1">Copper amine oxidase-like N-terminal domain-containing protein</fullName>
    </recommendedName>
</protein>
<evidence type="ECO:0000313" key="3">
    <source>
        <dbReference type="Proteomes" id="UP000019364"/>
    </source>
</evidence>
<keyword evidence="3" id="KW-1185">Reference proteome</keyword>
<dbReference type="InterPro" id="IPR012854">
    <property type="entry name" value="Cu_amine_oxidase-like_N"/>
</dbReference>
<dbReference type="OrthoDB" id="337615at2"/>
<sequence length="241" mass="27255">MLLSLMIVPTTQEANSSNQVNVTLFNPLIQINGKDADFNKEPLFTYHNTTYVPLRFLSHQLSAATAYDAEFNTLYIDHTESIPQKTKLHASKHEGSFKLSIHSSSPSYAYGQPLNISARLEYTGGSEITISHGIAPISFYIKDTKTEFQSELDSPLIMKKEIYEAEDEYSSTLPVALIQTYNLRQWQKQHTNQPPTDDFLRNNRIAVLPKGEYLIGVQAKYIIDTSGESKDYTIEIPVTIQ</sequence>
<evidence type="ECO:0000313" key="2">
    <source>
        <dbReference type="EMBL" id="GAF10144.1"/>
    </source>
</evidence>
<dbReference type="SUPFAM" id="SSF55383">
    <property type="entry name" value="Copper amine oxidase, domain N"/>
    <property type="match status" value="1"/>
</dbReference>
<proteinExistence type="predicted"/>
<gene>
    <name evidence="2" type="ORF">JCM16418_4321</name>
</gene>
<dbReference type="STRING" id="1236976.JCM16418_4321"/>
<dbReference type="eggNOG" id="ENOG50306ES">
    <property type="taxonomic scope" value="Bacteria"/>
</dbReference>
<dbReference type="Proteomes" id="UP000019364">
    <property type="component" value="Unassembled WGS sequence"/>
</dbReference>
<evidence type="ECO:0000259" key="1">
    <source>
        <dbReference type="Pfam" id="PF07833"/>
    </source>
</evidence>
<accession>W7Z762</accession>
<name>W7Z762_9BACL</name>
<reference evidence="2 3" key="1">
    <citation type="journal article" date="2014" name="Genome Announc.">
        <title>Draft Genome Sequence of Paenibacillus pini JCM 16418T, Isolated from the Rhizosphere of Pine Tree.</title>
        <authorList>
            <person name="Yuki M."/>
            <person name="Oshima K."/>
            <person name="Suda W."/>
            <person name="Oshida Y."/>
            <person name="Kitamura K."/>
            <person name="Iida Y."/>
            <person name="Hattori M."/>
            <person name="Ohkuma M."/>
        </authorList>
    </citation>
    <scope>NUCLEOTIDE SEQUENCE [LARGE SCALE GENOMIC DNA]</scope>
    <source>
        <strain evidence="2 3">JCM 16418</strain>
    </source>
</reference>